<protein>
    <submittedName>
        <fullName evidence="1">Uncharacterized protein</fullName>
    </submittedName>
</protein>
<name>A0A818IJD5_9BILA</name>
<dbReference type="AlphaFoldDB" id="A0A818IJD5"/>
<evidence type="ECO:0000313" key="2">
    <source>
        <dbReference type="EMBL" id="CAF3655226.1"/>
    </source>
</evidence>
<dbReference type="EMBL" id="CAJOBE010000530">
    <property type="protein sequence ID" value="CAF3655226.1"/>
    <property type="molecule type" value="Genomic_DNA"/>
</dbReference>
<sequence length="86" mass="10125">MVRSDADNKLAEVLPYRRCRLKQLCFEPIKDNLLLEEEFIKNQQGLKSQEDRHDEECSKVDYTRASIINHFLSVLISDRSPMIIDD</sequence>
<comment type="caution">
    <text evidence="1">The sequence shown here is derived from an EMBL/GenBank/DDBJ whole genome shotgun (WGS) entry which is preliminary data.</text>
</comment>
<dbReference type="EMBL" id="CAJOAX010000155">
    <property type="protein sequence ID" value="CAF3524482.1"/>
    <property type="molecule type" value="Genomic_DNA"/>
</dbReference>
<gene>
    <name evidence="2" type="ORF">FNK824_LOCUS6222</name>
    <name evidence="1" type="ORF">OTI717_LOCUS2984</name>
</gene>
<proteinExistence type="predicted"/>
<evidence type="ECO:0000313" key="3">
    <source>
        <dbReference type="Proteomes" id="UP000663823"/>
    </source>
</evidence>
<evidence type="ECO:0000313" key="1">
    <source>
        <dbReference type="EMBL" id="CAF3524482.1"/>
    </source>
</evidence>
<dbReference type="Proteomes" id="UP000663823">
    <property type="component" value="Unassembled WGS sequence"/>
</dbReference>
<organism evidence="1 3">
    <name type="scientific">Rotaria sordida</name>
    <dbReference type="NCBI Taxonomy" id="392033"/>
    <lineage>
        <taxon>Eukaryota</taxon>
        <taxon>Metazoa</taxon>
        <taxon>Spiralia</taxon>
        <taxon>Gnathifera</taxon>
        <taxon>Rotifera</taxon>
        <taxon>Eurotatoria</taxon>
        <taxon>Bdelloidea</taxon>
        <taxon>Philodinida</taxon>
        <taxon>Philodinidae</taxon>
        <taxon>Rotaria</taxon>
    </lineage>
</organism>
<dbReference type="Proteomes" id="UP000663874">
    <property type="component" value="Unassembled WGS sequence"/>
</dbReference>
<reference evidence="1" key="1">
    <citation type="submission" date="2021-02" db="EMBL/GenBank/DDBJ databases">
        <authorList>
            <person name="Nowell W R."/>
        </authorList>
    </citation>
    <scope>NUCLEOTIDE SEQUENCE</scope>
</reference>
<accession>A0A818IJD5</accession>